<dbReference type="InterPro" id="IPR003448">
    <property type="entry name" value="Mopterin_biosynth_MoaE"/>
</dbReference>
<evidence type="ECO:0000256" key="12">
    <source>
        <dbReference type="ARBA" id="ARBA00049878"/>
    </source>
</evidence>
<gene>
    <name evidence="14" type="primary">moaE</name>
    <name evidence="14" type="ORF">SPDO_08540</name>
</gene>
<comment type="pathway">
    <text evidence="1">Cofactor biosynthesis; molybdopterin biosynthesis.</text>
</comment>
<dbReference type="Proteomes" id="UP000197290">
    <property type="component" value="Unassembled WGS sequence"/>
</dbReference>
<dbReference type="Pfam" id="PF02391">
    <property type="entry name" value="MoaE"/>
    <property type="match status" value="1"/>
</dbReference>
<comment type="subunit">
    <text evidence="7">Heterotetramer of 2 MoaD subunits and 2 MoaE subunits. Also stable as homodimer. The enzyme changes between these two forms during catalysis.</text>
</comment>
<comment type="caution">
    <text evidence="14">The sequence shown here is derived from an EMBL/GenBank/DDBJ whole genome shotgun (WGS) entry which is preliminary data.</text>
</comment>
<evidence type="ECO:0000256" key="3">
    <source>
        <dbReference type="ARBA" id="ARBA00011950"/>
    </source>
</evidence>
<evidence type="ECO:0000256" key="5">
    <source>
        <dbReference type="ARBA" id="ARBA00023150"/>
    </source>
</evidence>
<feature type="region of interest" description="Disordered" evidence="13">
    <location>
        <begin position="125"/>
        <end position="144"/>
    </location>
</feature>
<dbReference type="PANTHER" id="PTHR23404">
    <property type="entry name" value="MOLYBDOPTERIN SYNTHASE RELATED"/>
    <property type="match status" value="1"/>
</dbReference>
<dbReference type="CDD" id="cd00756">
    <property type="entry name" value="MoaE"/>
    <property type="match status" value="1"/>
</dbReference>
<evidence type="ECO:0000256" key="11">
    <source>
        <dbReference type="ARBA" id="ARBA00032474"/>
    </source>
</evidence>
<dbReference type="OrthoDB" id="9803224at2"/>
<name>A0A245ZW46_9SPHN</name>
<evidence type="ECO:0000256" key="8">
    <source>
        <dbReference type="ARBA" id="ARBA00029745"/>
    </source>
</evidence>
<accession>A0A245ZW46</accession>
<proteinExistence type="inferred from homology"/>
<dbReference type="UniPathway" id="UPA00344"/>
<dbReference type="RefSeq" id="WP_088366145.1">
    <property type="nucleotide sequence ID" value="NZ_NBBI01000001.1"/>
</dbReference>
<dbReference type="Gene3D" id="3.90.1170.40">
    <property type="entry name" value="Molybdopterin biosynthesis MoaE subunit"/>
    <property type="match status" value="1"/>
</dbReference>
<dbReference type="GO" id="GO:0030366">
    <property type="term" value="F:molybdopterin synthase activity"/>
    <property type="evidence" value="ECO:0007669"/>
    <property type="project" value="UniProtKB-EC"/>
</dbReference>
<dbReference type="GO" id="GO:0006777">
    <property type="term" value="P:Mo-molybdopterin cofactor biosynthetic process"/>
    <property type="evidence" value="ECO:0007669"/>
    <property type="project" value="UniProtKB-KW"/>
</dbReference>
<dbReference type="InterPro" id="IPR036563">
    <property type="entry name" value="MoaE_sf"/>
</dbReference>
<reference evidence="14 15" key="1">
    <citation type="submission" date="2017-03" db="EMBL/GenBank/DDBJ databases">
        <title>Genome sequence of Sphingomonas dokdonensis DSM 21029.</title>
        <authorList>
            <person name="Poehlein A."/>
            <person name="Wuebbeler J.H."/>
            <person name="Steinbuechel A."/>
            <person name="Daniel R."/>
        </authorList>
    </citation>
    <scope>NUCLEOTIDE SEQUENCE [LARGE SCALE GENOMIC DNA]</scope>
    <source>
        <strain evidence="14 15">DSM 21029</strain>
    </source>
</reference>
<dbReference type="EMBL" id="NBBI01000001">
    <property type="protein sequence ID" value="OWK33965.1"/>
    <property type="molecule type" value="Genomic_DNA"/>
</dbReference>
<sequence>MIRILVSDAPIDLGEEMRLAGDDGALATFTGTVRADDGVSELMLEHYPGATERALQALAEEATGRWSLSRATIVHRVGAMVPGDRIVFVAAGAAHRQAALDACAFLIDRLKTDAPFWKREQVGGQHRWVERRDSDDASAAKWQH</sequence>
<evidence type="ECO:0000313" key="14">
    <source>
        <dbReference type="EMBL" id="OWK33965.1"/>
    </source>
</evidence>
<evidence type="ECO:0000256" key="9">
    <source>
        <dbReference type="ARBA" id="ARBA00030407"/>
    </source>
</evidence>
<evidence type="ECO:0000256" key="2">
    <source>
        <dbReference type="ARBA" id="ARBA00005426"/>
    </source>
</evidence>
<comment type="catalytic activity">
    <reaction evidence="12">
        <text>2 [molybdopterin-synthase sulfur-carrier protein]-C-terminal-Gly-aminoethanethioate + cyclic pyranopterin phosphate + H2O = molybdopterin + 2 [molybdopterin-synthase sulfur-carrier protein]-C-terminal Gly-Gly + 2 H(+)</text>
        <dbReference type="Rhea" id="RHEA:26333"/>
        <dbReference type="Rhea" id="RHEA-COMP:12202"/>
        <dbReference type="Rhea" id="RHEA-COMP:19907"/>
        <dbReference type="ChEBI" id="CHEBI:15377"/>
        <dbReference type="ChEBI" id="CHEBI:15378"/>
        <dbReference type="ChEBI" id="CHEBI:58698"/>
        <dbReference type="ChEBI" id="CHEBI:59648"/>
        <dbReference type="ChEBI" id="CHEBI:90778"/>
        <dbReference type="ChEBI" id="CHEBI:232372"/>
        <dbReference type="EC" id="2.8.1.12"/>
    </reaction>
</comment>
<comment type="similarity">
    <text evidence="2">Belongs to the MoaE family.</text>
</comment>
<keyword evidence="15" id="KW-1185">Reference proteome</keyword>
<evidence type="ECO:0000256" key="6">
    <source>
        <dbReference type="ARBA" id="ARBA00025448"/>
    </source>
</evidence>
<protein>
    <recommendedName>
        <fullName evidence="4">Molybdopterin synthase catalytic subunit</fullName>
        <ecNumber evidence="3">2.8.1.12</ecNumber>
    </recommendedName>
    <alternativeName>
        <fullName evidence="10">MPT synthase subunit 2</fullName>
    </alternativeName>
    <alternativeName>
        <fullName evidence="8">Molybdenum cofactor biosynthesis protein E</fullName>
    </alternativeName>
    <alternativeName>
        <fullName evidence="9">Molybdopterin-converting factor large subunit</fullName>
    </alternativeName>
    <alternativeName>
        <fullName evidence="11">Molybdopterin-converting factor subunit 2</fullName>
    </alternativeName>
</protein>
<dbReference type="AlphaFoldDB" id="A0A245ZW46"/>
<feature type="compositionally biased region" description="Basic and acidic residues" evidence="13">
    <location>
        <begin position="125"/>
        <end position="135"/>
    </location>
</feature>
<keyword evidence="14" id="KW-0808">Transferase</keyword>
<dbReference type="SUPFAM" id="SSF54690">
    <property type="entry name" value="Molybdopterin synthase subunit MoaE"/>
    <property type="match status" value="1"/>
</dbReference>
<evidence type="ECO:0000256" key="7">
    <source>
        <dbReference type="ARBA" id="ARBA00026066"/>
    </source>
</evidence>
<keyword evidence="5" id="KW-0501">Molybdenum cofactor biosynthesis</keyword>
<evidence type="ECO:0000256" key="10">
    <source>
        <dbReference type="ARBA" id="ARBA00030781"/>
    </source>
</evidence>
<dbReference type="EC" id="2.8.1.12" evidence="3"/>
<evidence type="ECO:0000256" key="1">
    <source>
        <dbReference type="ARBA" id="ARBA00005046"/>
    </source>
</evidence>
<organism evidence="14 15">
    <name type="scientific">Sphingomonas dokdonensis</name>
    <dbReference type="NCBI Taxonomy" id="344880"/>
    <lineage>
        <taxon>Bacteria</taxon>
        <taxon>Pseudomonadati</taxon>
        <taxon>Pseudomonadota</taxon>
        <taxon>Alphaproteobacteria</taxon>
        <taxon>Sphingomonadales</taxon>
        <taxon>Sphingomonadaceae</taxon>
        <taxon>Sphingomonas</taxon>
    </lineage>
</organism>
<evidence type="ECO:0000313" key="15">
    <source>
        <dbReference type="Proteomes" id="UP000197290"/>
    </source>
</evidence>
<comment type="function">
    <text evidence="6">Converts molybdopterin precursor Z into molybdopterin. This requires the incorporation of two sulfur atoms into precursor Z to generate a dithiolene group. The sulfur is provided by MoaD.</text>
</comment>
<evidence type="ECO:0000256" key="4">
    <source>
        <dbReference type="ARBA" id="ARBA00013858"/>
    </source>
</evidence>
<evidence type="ECO:0000256" key="13">
    <source>
        <dbReference type="SAM" id="MobiDB-lite"/>
    </source>
</evidence>